<feature type="compositionally biased region" description="Low complexity" evidence="9">
    <location>
        <begin position="453"/>
        <end position="474"/>
    </location>
</feature>
<dbReference type="InterPro" id="IPR050445">
    <property type="entry name" value="Bact_polysacc_biosynth/exp"/>
</dbReference>
<dbReference type="EMBL" id="JACCBJ010000001">
    <property type="protein sequence ID" value="NYD74626.1"/>
    <property type="molecule type" value="Genomic_DNA"/>
</dbReference>
<dbReference type="RefSeq" id="WP_179456541.1">
    <property type="nucleotide sequence ID" value="NZ_BAAAPX010000001.1"/>
</dbReference>
<dbReference type="CDD" id="cd05387">
    <property type="entry name" value="BY-kinase"/>
    <property type="match status" value="1"/>
</dbReference>
<keyword evidence="6" id="KW-0067">ATP-binding</keyword>
<dbReference type="PANTHER" id="PTHR32309:SF13">
    <property type="entry name" value="FERRIC ENTEROBACTIN TRANSPORT PROTEIN FEPE"/>
    <property type="match status" value="1"/>
</dbReference>
<keyword evidence="10" id="KW-0812">Transmembrane</keyword>
<dbReference type="Proteomes" id="UP000589620">
    <property type="component" value="Unassembled WGS sequence"/>
</dbReference>
<dbReference type="AlphaFoldDB" id="A0A852SZE7"/>
<dbReference type="GO" id="GO:0005524">
    <property type="term" value="F:ATP binding"/>
    <property type="evidence" value="ECO:0007669"/>
    <property type="project" value="UniProtKB-KW"/>
</dbReference>
<evidence type="ECO:0000256" key="2">
    <source>
        <dbReference type="ARBA" id="ARBA00011903"/>
    </source>
</evidence>
<evidence type="ECO:0000256" key="9">
    <source>
        <dbReference type="SAM" id="MobiDB-lite"/>
    </source>
</evidence>
<comment type="catalytic activity">
    <reaction evidence="8">
        <text>L-tyrosyl-[protein] + ATP = O-phospho-L-tyrosyl-[protein] + ADP + H(+)</text>
        <dbReference type="Rhea" id="RHEA:10596"/>
        <dbReference type="Rhea" id="RHEA-COMP:10136"/>
        <dbReference type="Rhea" id="RHEA-COMP:20101"/>
        <dbReference type="ChEBI" id="CHEBI:15378"/>
        <dbReference type="ChEBI" id="CHEBI:30616"/>
        <dbReference type="ChEBI" id="CHEBI:46858"/>
        <dbReference type="ChEBI" id="CHEBI:61978"/>
        <dbReference type="ChEBI" id="CHEBI:456216"/>
        <dbReference type="EC" id="2.7.10.2"/>
    </reaction>
</comment>
<dbReference type="InterPro" id="IPR027417">
    <property type="entry name" value="P-loop_NTPase"/>
</dbReference>
<reference evidence="12 13" key="1">
    <citation type="submission" date="2020-07" db="EMBL/GenBank/DDBJ databases">
        <title>Sequencing the genomes of 1000 actinobacteria strains.</title>
        <authorList>
            <person name="Klenk H.-P."/>
        </authorList>
    </citation>
    <scope>NUCLEOTIDE SEQUENCE [LARGE SCALE GENOMIC DNA]</scope>
    <source>
        <strain evidence="12 13">DSM 23871</strain>
    </source>
</reference>
<proteinExistence type="inferred from homology"/>
<dbReference type="InterPro" id="IPR025669">
    <property type="entry name" value="AAA_dom"/>
</dbReference>
<evidence type="ECO:0000256" key="8">
    <source>
        <dbReference type="ARBA" id="ARBA00051245"/>
    </source>
</evidence>
<dbReference type="Gene3D" id="3.40.50.300">
    <property type="entry name" value="P-loop containing nucleotide triphosphate hydrolases"/>
    <property type="match status" value="1"/>
</dbReference>
<dbReference type="EC" id="2.7.10.2" evidence="2"/>
<keyword evidence="13" id="KW-1185">Reference proteome</keyword>
<sequence length="509" mass="52802">MSSKQYAQAFRRFWYVVVIATIAGALLGFGLSQLAVKSYTATSGLYFSLNFGGSANDLSQGSTYTQNQMLSFAQLAESPVVLTPVIDQLDLAITPSQLADSISVSTPQNTVILELAVTDTSPRQAADIANAVASSLSSTVEQIAPKTAQGAATVSVRVIEHAAVPKFASSPNTRLNVLSGLLLGLIAGALIVVLRATFDTGVHNAETATEVAKAPLVGSIQRERNKDGVPVLVSAPLSNAAEAYRQLRSNLEFVTLGSPTRSFVITSSIPAEGKSLISSNLALALSETGQRVLLIDADLRRPAIAAYTSLSGNAGLTSVLAGRADFEDVVQRWGAGDLDVLAAGPIPPNPSELLSSRAMSDLLERLRVRYDVIVIDTAPLGSVADASILARQVDGALVVVDRTRVRKQQLAQTVDSLQKSGAAVLGIVLNRVASGKERNAYYMAEQPARRLALPGRRGAGAAAEAGTDTDAGAGSTKRPSKGGAAQNAAAQNAADAESASDAARSHSAS</sequence>
<feature type="transmembrane region" description="Helical" evidence="10">
    <location>
        <begin position="12"/>
        <end position="31"/>
    </location>
</feature>
<keyword evidence="7" id="KW-0829">Tyrosine-protein kinase</keyword>
<accession>A0A852SZE7</accession>
<evidence type="ECO:0000256" key="3">
    <source>
        <dbReference type="ARBA" id="ARBA00022679"/>
    </source>
</evidence>
<dbReference type="GO" id="GO:0005886">
    <property type="term" value="C:plasma membrane"/>
    <property type="evidence" value="ECO:0007669"/>
    <property type="project" value="UniProtKB-ARBA"/>
</dbReference>
<evidence type="ECO:0000259" key="11">
    <source>
        <dbReference type="Pfam" id="PF13614"/>
    </source>
</evidence>
<evidence type="ECO:0000256" key="7">
    <source>
        <dbReference type="ARBA" id="ARBA00023137"/>
    </source>
</evidence>
<comment type="caution">
    <text evidence="12">The sequence shown here is derived from an EMBL/GenBank/DDBJ whole genome shotgun (WGS) entry which is preliminary data.</text>
</comment>
<gene>
    <name evidence="12" type="ORF">BJ963_002145</name>
</gene>
<evidence type="ECO:0000256" key="6">
    <source>
        <dbReference type="ARBA" id="ARBA00022840"/>
    </source>
</evidence>
<evidence type="ECO:0000256" key="4">
    <source>
        <dbReference type="ARBA" id="ARBA00022741"/>
    </source>
</evidence>
<dbReference type="GO" id="GO:0042802">
    <property type="term" value="F:identical protein binding"/>
    <property type="evidence" value="ECO:0007669"/>
    <property type="project" value="UniProtKB-ARBA"/>
</dbReference>
<keyword evidence="4" id="KW-0547">Nucleotide-binding</keyword>
<feature type="compositionally biased region" description="Low complexity" evidence="9">
    <location>
        <begin position="484"/>
        <end position="509"/>
    </location>
</feature>
<organism evidence="12 13">
    <name type="scientific">Leifsonia soli</name>
    <dbReference type="NCBI Taxonomy" id="582665"/>
    <lineage>
        <taxon>Bacteria</taxon>
        <taxon>Bacillati</taxon>
        <taxon>Actinomycetota</taxon>
        <taxon>Actinomycetes</taxon>
        <taxon>Micrococcales</taxon>
        <taxon>Microbacteriaceae</taxon>
        <taxon>Leifsonia</taxon>
    </lineage>
</organism>
<dbReference type="SUPFAM" id="SSF52540">
    <property type="entry name" value="P-loop containing nucleoside triphosphate hydrolases"/>
    <property type="match status" value="1"/>
</dbReference>
<dbReference type="FunFam" id="3.40.50.300:FF:000527">
    <property type="entry name" value="Tyrosine-protein kinase etk"/>
    <property type="match status" value="1"/>
</dbReference>
<dbReference type="GO" id="GO:0004715">
    <property type="term" value="F:non-membrane spanning protein tyrosine kinase activity"/>
    <property type="evidence" value="ECO:0007669"/>
    <property type="project" value="UniProtKB-EC"/>
</dbReference>
<evidence type="ECO:0000256" key="10">
    <source>
        <dbReference type="SAM" id="Phobius"/>
    </source>
</evidence>
<name>A0A852SZE7_9MICO</name>
<keyword evidence="3" id="KW-0808">Transferase</keyword>
<dbReference type="Pfam" id="PF13614">
    <property type="entry name" value="AAA_31"/>
    <property type="match status" value="1"/>
</dbReference>
<protein>
    <recommendedName>
        <fullName evidence="2">non-specific protein-tyrosine kinase</fullName>
        <ecNumber evidence="2">2.7.10.2</ecNumber>
    </recommendedName>
</protein>
<dbReference type="PANTHER" id="PTHR32309">
    <property type="entry name" value="TYROSINE-PROTEIN KINASE"/>
    <property type="match status" value="1"/>
</dbReference>
<dbReference type="NCBIfam" id="TIGR01007">
    <property type="entry name" value="eps_fam"/>
    <property type="match status" value="1"/>
</dbReference>
<keyword evidence="10" id="KW-1133">Transmembrane helix</keyword>
<dbReference type="InterPro" id="IPR005702">
    <property type="entry name" value="Wzc-like_C"/>
</dbReference>
<evidence type="ECO:0000313" key="12">
    <source>
        <dbReference type="EMBL" id="NYD74626.1"/>
    </source>
</evidence>
<evidence type="ECO:0000256" key="1">
    <source>
        <dbReference type="ARBA" id="ARBA00007316"/>
    </source>
</evidence>
<feature type="region of interest" description="Disordered" evidence="9">
    <location>
        <begin position="453"/>
        <end position="509"/>
    </location>
</feature>
<keyword evidence="5" id="KW-0418">Kinase</keyword>
<evidence type="ECO:0000313" key="13">
    <source>
        <dbReference type="Proteomes" id="UP000589620"/>
    </source>
</evidence>
<evidence type="ECO:0000256" key="5">
    <source>
        <dbReference type="ARBA" id="ARBA00022777"/>
    </source>
</evidence>
<keyword evidence="10" id="KW-0472">Membrane</keyword>
<feature type="domain" description="AAA" evidence="11">
    <location>
        <begin position="273"/>
        <end position="418"/>
    </location>
</feature>
<comment type="similarity">
    <text evidence="1">Belongs to the CpsD/CapB family.</text>
</comment>